<dbReference type="EMBL" id="ACCH01000426">
    <property type="protein sequence ID" value="EEF87208.1"/>
    <property type="molecule type" value="Genomic_DNA"/>
</dbReference>
<sequence length="53" mass="5917">MKKFKFLLLSACIALVACTTKTSSEQQVSDKGTKWSWDKGTIVVETPERPAEQ</sequence>
<feature type="chain" id="PRO_5003162349" evidence="1">
    <location>
        <begin position="18"/>
        <end position="53"/>
    </location>
</feature>
<comment type="caution">
    <text evidence="2">The sequence shown here is derived from an EMBL/GenBank/DDBJ whole genome shotgun (WGS) entry which is preliminary data.</text>
</comment>
<keyword evidence="1" id="KW-0732">Signal</keyword>
<evidence type="ECO:0000256" key="1">
    <source>
        <dbReference type="SAM" id="SignalP"/>
    </source>
</evidence>
<reference evidence="2 3" key="1">
    <citation type="submission" date="2008-12" db="EMBL/GenBank/DDBJ databases">
        <authorList>
            <person name="Fulton L."/>
            <person name="Clifton S."/>
            <person name="Fulton B."/>
            <person name="Xu J."/>
            <person name="Minx P."/>
            <person name="Pepin K.H."/>
            <person name="Johnson M."/>
            <person name="Bhonagiri V."/>
            <person name="Nash W.E."/>
            <person name="Mardis E.R."/>
            <person name="Wilson R.K."/>
        </authorList>
    </citation>
    <scope>NUCLEOTIDE SEQUENCE [LARGE SCALE GENOMIC DNA]</scope>
    <source>
        <strain evidence="2 3">DSM 14838</strain>
    </source>
</reference>
<dbReference type="GO" id="GO:0016787">
    <property type="term" value="F:hydrolase activity"/>
    <property type="evidence" value="ECO:0007669"/>
    <property type="project" value="UniProtKB-KW"/>
</dbReference>
<dbReference type="AlphaFoldDB" id="E2NLJ0"/>
<accession>E2NLJ0</accession>
<evidence type="ECO:0000313" key="2">
    <source>
        <dbReference type="EMBL" id="EEF87208.1"/>
    </source>
</evidence>
<reference evidence="2 3" key="2">
    <citation type="submission" date="2009-01" db="EMBL/GenBank/DDBJ databases">
        <title>Draft genome sequence of Bacteroides cellulosilyticus (DSM 14838).</title>
        <authorList>
            <person name="Sudarsanam P."/>
            <person name="Ley R."/>
            <person name="Guruge J."/>
            <person name="Turnbaugh P.J."/>
            <person name="Mahowald M."/>
            <person name="Liep D."/>
            <person name="Gordon J."/>
        </authorList>
    </citation>
    <scope>NUCLEOTIDE SEQUENCE [LARGE SCALE GENOMIC DNA]</scope>
    <source>
        <strain evidence="2 3">DSM 14838</strain>
    </source>
</reference>
<dbReference type="HOGENOM" id="CLU_3072978_0_0_10"/>
<gene>
    <name evidence="2" type="ORF">BACCELL_05184</name>
</gene>
<keyword evidence="2" id="KW-0378">Hydrolase</keyword>
<organism evidence="2 3">
    <name type="scientific">Bacteroides cellulosilyticus DSM 14838</name>
    <dbReference type="NCBI Taxonomy" id="537012"/>
    <lineage>
        <taxon>Bacteria</taxon>
        <taxon>Pseudomonadati</taxon>
        <taxon>Bacteroidota</taxon>
        <taxon>Bacteroidia</taxon>
        <taxon>Bacteroidales</taxon>
        <taxon>Bacteroidaceae</taxon>
        <taxon>Bacteroides</taxon>
    </lineage>
</organism>
<evidence type="ECO:0000313" key="3">
    <source>
        <dbReference type="Proteomes" id="UP000003711"/>
    </source>
</evidence>
<proteinExistence type="predicted"/>
<name>E2NLJ0_9BACE</name>
<feature type="non-terminal residue" evidence="2">
    <location>
        <position position="53"/>
    </location>
</feature>
<dbReference type="Proteomes" id="UP000003711">
    <property type="component" value="Unassembled WGS sequence"/>
</dbReference>
<dbReference type="PROSITE" id="PS51257">
    <property type="entry name" value="PROKAR_LIPOPROTEIN"/>
    <property type="match status" value="1"/>
</dbReference>
<protein>
    <submittedName>
        <fullName evidence="2">Putative glycosyl hydrolase family 109 protein 5</fullName>
    </submittedName>
</protein>
<feature type="signal peptide" evidence="1">
    <location>
        <begin position="1"/>
        <end position="17"/>
    </location>
</feature>